<evidence type="ECO:0000313" key="2">
    <source>
        <dbReference type="Proteomes" id="UP000694888"/>
    </source>
</evidence>
<feature type="signal peptide" evidence="1">
    <location>
        <begin position="1"/>
        <end position="19"/>
    </location>
</feature>
<sequence length="186" mass="20716">MSRVTALAILLSVAAFAASNPAPQPCQFPSQFVTLETCMEYRRWANVFSDFTNKRKLLDFVDSDDFIYVDMDAQITKRKFGGVCLTYREKGYAINFDSIPASSVLETRAGSTVGEDVEVVVWKIDTPATEGEIAVTKDTCYPVYSSLVDKSTEKSLYLLYTDVQEEGFDASVFDNLDFSGCPDEPQ</sequence>
<dbReference type="Proteomes" id="UP000694888">
    <property type="component" value="Unplaced"/>
</dbReference>
<evidence type="ECO:0000256" key="1">
    <source>
        <dbReference type="SAM" id="SignalP"/>
    </source>
</evidence>
<dbReference type="GeneID" id="101855502"/>
<protein>
    <submittedName>
        <fullName evidence="3">Uncharacterized protein LOC101855502</fullName>
    </submittedName>
</protein>
<organism evidence="2 3">
    <name type="scientific">Aplysia californica</name>
    <name type="common">California sea hare</name>
    <dbReference type="NCBI Taxonomy" id="6500"/>
    <lineage>
        <taxon>Eukaryota</taxon>
        <taxon>Metazoa</taxon>
        <taxon>Spiralia</taxon>
        <taxon>Lophotrochozoa</taxon>
        <taxon>Mollusca</taxon>
        <taxon>Gastropoda</taxon>
        <taxon>Heterobranchia</taxon>
        <taxon>Euthyneura</taxon>
        <taxon>Tectipleura</taxon>
        <taxon>Aplysiida</taxon>
        <taxon>Aplysioidea</taxon>
        <taxon>Aplysiidae</taxon>
        <taxon>Aplysia</taxon>
    </lineage>
</organism>
<keyword evidence="1" id="KW-0732">Signal</keyword>
<evidence type="ECO:0000313" key="3">
    <source>
        <dbReference type="RefSeq" id="XP_005101967.1"/>
    </source>
</evidence>
<reference evidence="3" key="1">
    <citation type="submission" date="2025-08" db="UniProtKB">
        <authorList>
            <consortium name="RefSeq"/>
        </authorList>
    </citation>
    <scope>IDENTIFICATION</scope>
</reference>
<dbReference type="RefSeq" id="XP_005101967.1">
    <property type="nucleotide sequence ID" value="XM_005101910.3"/>
</dbReference>
<proteinExistence type="predicted"/>
<accession>A0ABM0JUR1</accession>
<keyword evidence="2" id="KW-1185">Reference proteome</keyword>
<gene>
    <name evidence="3" type="primary">LOC101855502</name>
</gene>
<feature type="chain" id="PRO_5045316798" evidence="1">
    <location>
        <begin position="20"/>
        <end position="186"/>
    </location>
</feature>
<name>A0ABM0JUR1_APLCA</name>